<feature type="signal peptide" evidence="6">
    <location>
        <begin position="1"/>
        <end position="23"/>
    </location>
</feature>
<dbReference type="InterPro" id="IPR051313">
    <property type="entry name" value="Bact_iron-sidero_bind"/>
</dbReference>
<organism evidence="8 9">
    <name type="scientific">Vibrio bivalvicida</name>
    <dbReference type="NCBI Taxonomy" id="1276888"/>
    <lineage>
        <taxon>Bacteria</taxon>
        <taxon>Pseudomonadati</taxon>
        <taxon>Pseudomonadota</taxon>
        <taxon>Gammaproteobacteria</taxon>
        <taxon>Vibrionales</taxon>
        <taxon>Vibrionaceae</taxon>
        <taxon>Vibrio</taxon>
        <taxon>Vibrio oreintalis group</taxon>
    </lineage>
</organism>
<gene>
    <name evidence="8" type="ORF">APB76_08105</name>
</gene>
<comment type="similarity">
    <text evidence="2">Belongs to the bacterial solute-binding protein 8 family.</text>
</comment>
<sequence>MLGFKAITAICLLAFSTATPVLAENKPSDGPLRVMSIDWSQTETMIALGITPIASAQQSDYNDWVRSPKIPAETVDVGLRTQPNLERLSELELDTIFLSPRFSSLETQLSRIAPVKILGLYKVGEVNWEAVTDFTRRMAKEVKAESQAEQLIADSEQKLNTLKGKLPAELAPVLLVQFMDTKHVRVFGENSIYKVALNQLGIQNAWNKETNAWGFNLTGIDKLQGIEGQIVVIEPLPAGVKEHLAQDQYWQYLVKQTGHPSLLVEPTWSFGGLPSALRFANLITAALTEEVTQ</sequence>
<keyword evidence="4" id="KW-0406">Ion transport</keyword>
<evidence type="ECO:0000259" key="7">
    <source>
        <dbReference type="PROSITE" id="PS50983"/>
    </source>
</evidence>
<dbReference type="Pfam" id="PF01497">
    <property type="entry name" value="Peripla_BP_2"/>
    <property type="match status" value="1"/>
</dbReference>
<dbReference type="AlphaFoldDB" id="A0A177Y434"/>
<dbReference type="PANTHER" id="PTHR30532">
    <property type="entry name" value="IRON III DICITRATE-BINDING PERIPLASMIC PROTEIN"/>
    <property type="match status" value="1"/>
</dbReference>
<evidence type="ECO:0000256" key="5">
    <source>
        <dbReference type="ARBA" id="ARBA00022729"/>
    </source>
</evidence>
<evidence type="ECO:0000256" key="2">
    <source>
        <dbReference type="ARBA" id="ARBA00008814"/>
    </source>
</evidence>
<dbReference type="GO" id="GO:1901678">
    <property type="term" value="P:iron coordination entity transport"/>
    <property type="evidence" value="ECO:0007669"/>
    <property type="project" value="UniProtKB-ARBA"/>
</dbReference>
<keyword evidence="4" id="KW-0408">Iron</keyword>
<name>A0A177Y434_9VIBR</name>
<dbReference type="CDD" id="cd01146">
    <property type="entry name" value="FhuD"/>
    <property type="match status" value="1"/>
</dbReference>
<dbReference type="Gene3D" id="3.40.50.1980">
    <property type="entry name" value="Nitrogenase molybdenum iron protein domain"/>
    <property type="match status" value="2"/>
</dbReference>
<proteinExistence type="inferred from homology"/>
<comment type="caution">
    <text evidence="8">The sequence shown here is derived from an EMBL/GenBank/DDBJ whole genome shotgun (WGS) entry which is preliminary data.</text>
</comment>
<dbReference type="PROSITE" id="PS50983">
    <property type="entry name" value="FE_B12_PBP"/>
    <property type="match status" value="1"/>
</dbReference>
<reference evidence="8 9" key="1">
    <citation type="journal article" date="2016" name="Syst. Appl. Microbiol.">
        <title>Vibrio bivalvicida sp. nov., a novel larval pathogen for bivalve molluscs reared in a hatchery.</title>
        <authorList>
            <person name="Dubert J."/>
            <person name="Romalde J.L."/>
            <person name="Prado S."/>
            <person name="Barja J.L."/>
        </authorList>
    </citation>
    <scope>NUCLEOTIDE SEQUENCE [LARGE SCALE GENOMIC DNA]</scope>
    <source>
        <strain evidence="8 9">605</strain>
    </source>
</reference>
<protein>
    <submittedName>
        <fullName evidence="8">ABC transporter substrate-binding protein</fullName>
    </submittedName>
</protein>
<comment type="subcellular location">
    <subcellularLocation>
        <location evidence="1">Cell envelope</location>
    </subcellularLocation>
</comment>
<dbReference type="EMBL" id="LLEI02000021">
    <property type="protein sequence ID" value="OAJ95235.1"/>
    <property type="molecule type" value="Genomic_DNA"/>
</dbReference>
<dbReference type="GO" id="GO:0030288">
    <property type="term" value="C:outer membrane-bounded periplasmic space"/>
    <property type="evidence" value="ECO:0007669"/>
    <property type="project" value="TreeGrafter"/>
</dbReference>
<keyword evidence="5 6" id="KW-0732">Signal</keyword>
<accession>A0A177Y434</accession>
<dbReference type="InterPro" id="IPR002491">
    <property type="entry name" value="ABC_transptr_periplasmic_BD"/>
</dbReference>
<evidence type="ECO:0000256" key="1">
    <source>
        <dbReference type="ARBA" id="ARBA00004196"/>
    </source>
</evidence>
<feature type="chain" id="PRO_5008079456" evidence="6">
    <location>
        <begin position="24"/>
        <end position="293"/>
    </location>
</feature>
<keyword evidence="3" id="KW-0813">Transport</keyword>
<feature type="domain" description="Fe/B12 periplasmic-binding" evidence="7">
    <location>
        <begin position="33"/>
        <end position="291"/>
    </location>
</feature>
<dbReference type="PRINTS" id="PR01715">
    <property type="entry name" value="FERRIBNDNGPP"/>
</dbReference>
<evidence type="ECO:0000256" key="3">
    <source>
        <dbReference type="ARBA" id="ARBA00022448"/>
    </source>
</evidence>
<dbReference type="Proteomes" id="UP000078406">
    <property type="component" value="Unassembled WGS sequence"/>
</dbReference>
<evidence type="ECO:0000256" key="6">
    <source>
        <dbReference type="SAM" id="SignalP"/>
    </source>
</evidence>
<dbReference type="PANTHER" id="PTHR30532:SF1">
    <property type="entry name" value="IRON(3+)-HYDROXAMATE-BINDING PROTEIN FHUD"/>
    <property type="match status" value="1"/>
</dbReference>
<dbReference type="RefSeq" id="WP_054962191.1">
    <property type="nucleotide sequence ID" value="NZ_LLEI02000021.1"/>
</dbReference>
<evidence type="ECO:0000256" key="4">
    <source>
        <dbReference type="ARBA" id="ARBA00022496"/>
    </source>
</evidence>
<evidence type="ECO:0000313" key="9">
    <source>
        <dbReference type="Proteomes" id="UP000078406"/>
    </source>
</evidence>
<keyword evidence="4" id="KW-0410">Iron transport</keyword>
<evidence type="ECO:0000313" key="8">
    <source>
        <dbReference type="EMBL" id="OAJ95235.1"/>
    </source>
</evidence>
<dbReference type="SUPFAM" id="SSF53807">
    <property type="entry name" value="Helical backbone' metal receptor"/>
    <property type="match status" value="1"/>
</dbReference>